<protein>
    <submittedName>
        <fullName evidence="1">Uncharacterized protein</fullName>
    </submittedName>
</protein>
<evidence type="ECO:0000313" key="2">
    <source>
        <dbReference type="Proteomes" id="UP000321083"/>
    </source>
</evidence>
<keyword evidence="2" id="KW-1185">Reference proteome</keyword>
<sequence length="97" mass="10958">MQQLTGKETAGCWFQSTDFDSRHIVDWFAGERLLAQFVKHVMQSDGPGKDHAETGIFLACRSEAIEEQQSIAGTAISGKSLQHVREFIQQEQQFAMR</sequence>
<dbReference type="EMBL" id="SRHE01000174">
    <property type="protein sequence ID" value="TWW09806.1"/>
    <property type="molecule type" value="Genomic_DNA"/>
</dbReference>
<dbReference type="AlphaFoldDB" id="A0A5C6M4Z2"/>
<reference evidence="1 2" key="1">
    <citation type="submission" date="2019-08" db="EMBL/GenBank/DDBJ databases">
        <title>100 year-old enigma solved: identification of Planctomyces bekefii, the type genus and species of the phylum Planctomycetes.</title>
        <authorList>
            <person name="Svetlana D.N."/>
            <person name="Overmann J."/>
        </authorList>
    </citation>
    <scope>NUCLEOTIDE SEQUENCE [LARGE SCALE GENOMIC DNA]</scope>
    <source>
        <strain evidence="1">Phe10_nw2017</strain>
    </source>
</reference>
<reference evidence="1 2" key="2">
    <citation type="submission" date="2019-08" db="EMBL/GenBank/DDBJ databases">
        <authorList>
            <person name="Henke P."/>
        </authorList>
    </citation>
    <scope>NUCLEOTIDE SEQUENCE [LARGE SCALE GENOMIC DNA]</scope>
    <source>
        <strain evidence="1">Phe10_nw2017</strain>
    </source>
</reference>
<gene>
    <name evidence="1" type="ORF">E3A20_10620</name>
</gene>
<accession>A0A5C6M4Z2</accession>
<evidence type="ECO:0000313" key="1">
    <source>
        <dbReference type="EMBL" id="TWW09806.1"/>
    </source>
</evidence>
<dbReference type="Proteomes" id="UP000321083">
    <property type="component" value="Unassembled WGS sequence"/>
</dbReference>
<proteinExistence type="predicted"/>
<name>A0A5C6M4Z2_9PLAN</name>
<comment type="caution">
    <text evidence="1">The sequence shown here is derived from an EMBL/GenBank/DDBJ whole genome shotgun (WGS) entry which is preliminary data.</text>
</comment>
<organism evidence="1 2">
    <name type="scientific">Planctomyces bekefii</name>
    <dbReference type="NCBI Taxonomy" id="1653850"/>
    <lineage>
        <taxon>Bacteria</taxon>
        <taxon>Pseudomonadati</taxon>
        <taxon>Planctomycetota</taxon>
        <taxon>Planctomycetia</taxon>
        <taxon>Planctomycetales</taxon>
        <taxon>Planctomycetaceae</taxon>
        <taxon>Planctomyces</taxon>
    </lineage>
</organism>